<dbReference type="InterPro" id="IPR029055">
    <property type="entry name" value="Ntn_hydrolases_N"/>
</dbReference>
<accession>A0A7S8C5A6</accession>
<name>A0A7S8C5A6_9HYPH</name>
<evidence type="ECO:0000313" key="2">
    <source>
        <dbReference type="Proteomes" id="UP000593594"/>
    </source>
</evidence>
<dbReference type="Proteomes" id="UP000593594">
    <property type="component" value="Chromosome"/>
</dbReference>
<dbReference type="InterPro" id="IPR043137">
    <property type="entry name" value="GGT_ssub_C"/>
</dbReference>
<dbReference type="InterPro" id="IPR043138">
    <property type="entry name" value="GGT_lsub"/>
</dbReference>
<dbReference type="PANTHER" id="PTHR43881">
    <property type="entry name" value="GAMMA-GLUTAMYLTRANSPEPTIDASE (AFU_ORTHOLOGUE AFUA_4G13580)"/>
    <property type="match status" value="1"/>
</dbReference>
<gene>
    <name evidence="1" type="ORF">HW532_13780</name>
</gene>
<keyword evidence="1" id="KW-0808">Transferase</keyword>
<evidence type="ECO:0000313" key="1">
    <source>
        <dbReference type="EMBL" id="QPC43661.1"/>
    </source>
</evidence>
<dbReference type="RefSeq" id="WP_213161024.1">
    <property type="nucleotide sequence ID" value="NZ_CP058214.1"/>
</dbReference>
<dbReference type="EMBL" id="CP058214">
    <property type="protein sequence ID" value="QPC43661.1"/>
    <property type="molecule type" value="Genomic_DNA"/>
</dbReference>
<dbReference type="InterPro" id="IPR052896">
    <property type="entry name" value="GGT-like_enzyme"/>
</dbReference>
<dbReference type="PRINTS" id="PR01210">
    <property type="entry name" value="GGTRANSPTASE"/>
</dbReference>
<sequence length="599" mass="64584">MTRFTTRPEILGTFGVVASTHWLASAAGMAMLEKGGNAFDAAAAAGFALQVVEPHLNGPGGEVPIILYSARTDRVDVICGQGVAPRAASIEAYRALGLDMVPGTGLLAAVVPGAFDAWATMLRDHGTMALDDVLAHAIGYAETGFALVPNIAHAIATMRETFETEWRSSAEVWLKDGVPAAGTVFRNPALAKTYRRVLGEAAAKGGSREDRIEAARQAWYEGFVADAIDRFCREEAVMDVTGERHRGLLTGDDMARWRASVERPLAYDYHRYTLCKTGPWGQGPVALQQLALLKGFDLDGLSEDDPEFVHTVVECAKLAFADRESFYGDPDFVEVPVQTLLADAYNDARRALVSSEASLDLRPGDIPGYGAEPIVRLAGEGGHGAGGGEPTVQRFDDLDVAPSGATRGDTCHVDVIDRWGNMVSATPSGGWLQSSPVVPGLGFALSTRAQMFWLEEGKPASLAPGKRPRTTLTPSLALKDGEPWMVFGTPGGDQQDQWSLNVFLRHVHFGLNLQEAIDAPEFHTAHFPSSFYPRECEPGKVTVEGRFPEATVGELRRRGHRVEVDVDWGIGRVTAAERDGDLLRAGANPRFMQGYAIGR</sequence>
<dbReference type="AlphaFoldDB" id="A0A7S8C5A6"/>
<proteinExistence type="predicted"/>
<dbReference type="Gene3D" id="1.10.246.130">
    <property type="match status" value="1"/>
</dbReference>
<dbReference type="KEGG" id="kmn:HW532_13780"/>
<dbReference type="Pfam" id="PF01019">
    <property type="entry name" value="G_glu_transpept"/>
    <property type="match status" value="1"/>
</dbReference>
<dbReference type="SUPFAM" id="SSF56235">
    <property type="entry name" value="N-terminal nucleophile aminohydrolases (Ntn hydrolases)"/>
    <property type="match status" value="1"/>
</dbReference>
<dbReference type="Gene3D" id="3.60.20.40">
    <property type="match status" value="1"/>
</dbReference>
<dbReference type="PANTHER" id="PTHR43881:SF1">
    <property type="entry name" value="GAMMA-GLUTAMYLTRANSPEPTIDASE (AFU_ORTHOLOGUE AFUA_4G13580)"/>
    <property type="match status" value="1"/>
</dbReference>
<keyword evidence="2" id="KW-1185">Reference proteome</keyword>
<reference evidence="1 2" key="1">
    <citation type="submission" date="2020-06" db="EMBL/GenBank/DDBJ databases">
        <title>Genome sequence of 2 isolates from Red Sea Mangroves.</title>
        <authorList>
            <person name="Sefrji F."/>
            <person name="Michoud G."/>
            <person name="Merlino G."/>
            <person name="Daffonchio D."/>
        </authorList>
    </citation>
    <scope>NUCLEOTIDE SEQUENCE [LARGE SCALE GENOMIC DNA]</scope>
    <source>
        <strain evidence="1 2">R1DC25</strain>
    </source>
</reference>
<dbReference type="GO" id="GO:0016740">
    <property type="term" value="F:transferase activity"/>
    <property type="evidence" value="ECO:0007669"/>
    <property type="project" value="UniProtKB-KW"/>
</dbReference>
<protein>
    <submittedName>
        <fullName evidence="1">Gamma-glutamyltransferase family protein</fullName>
    </submittedName>
</protein>
<organism evidence="1 2">
    <name type="scientific">Kaustia mangrovi</name>
    <dbReference type="NCBI Taxonomy" id="2593653"/>
    <lineage>
        <taxon>Bacteria</taxon>
        <taxon>Pseudomonadati</taxon>
        <taxon>Pseudomonadota</taxon>
        <taxon>Alphaproteobacteria</taxon>
        <taxon>Hyphomicrobiales</taxon>
        <taxon>Parvibaculaceae</taxon>
        <taxon>Kaustia</taxon>
    </lineage>
</organism>